<dbReference type="PRINTS" id="PR00783">
    <property type="entry name" value="MINTRINSICP"/>
</dbReference>
<dbReference type="OrthoDB" id="3222at2759"/>
<keyword evidence="2 6" id="KW-0813">Transport</keyword>
<dbReference type="GO" id="GO:0015267">
    <property type="term" value="F:channel activity"/>
    <property type="evidence" value="ECO:0007669"/>
    <property type="project" value="InterPro"/>
</dbReference>
<evidence type="ECO:0000256" key="5">
    <source>
        <dbReference type="ARBA" id="ARBA00023136"/>
    </source>
</evidence>
<evidence type="ECO:0000313" key="10">
    <source>
        <dbReference type="Proteomes" id="UP000655225"/>
    </source>
</evidence>
<evidence type="ECO:0000256" key="8">
    <source>
        <dbReference type="SAM" id="Phobius"/>
    </source>
</evidence>
<evidence type="ECO:0000256" key="1">
    <source>
        <dbReference type="ARBA" id="ARBA00004141"/>
    </source>
</evidence>
<gene>
    <name evidence="9" type="ORF">HHK36_020655</name>
</gene>
<dbReference type="PROSITE" id="PS00221">
    <property type="entry name" value="MIP"/>
    <property type="match status" value="1"/>
</dbReference>
<keyword evidence="3 6" id="KW-0812">Transmembrane</keyword>
<dbReference type="Gene3D" id="1.20.1080.10">
    <property type="entry name" value="Glycerol uptake facilitator protein"/>
    <property type="match status" value="1"/>
</dbReference>
<evidence type="ECO:0008006" key="11">
    <source>
        <dbReference type="Google" id="ProtNLM"/>
    </source>
</evidence>
<accession>A0A834Z067</accession>
<keyword evidence="4 8" id="KW-1133">Transmembrane helix</keyword>
<dbReference type="Proteomes" id="UP000655225">
    <property type="component" value="Unassembled WGS sequence"/>
</dbReference>
<evidence type="ECO:0000256" key="4">
    <source>
        <dbReference type="ARBA" id="ARBA00022989"/>
    </source>
</evidence>
<feature type="transmembrane region" description="Helical" evidence="8">
    <location>
        <begin position="252"/>
        <end position="273"/>
    </location>
</feature>
<sequence>MRSLTMKNLLEEPSPSDYSTNGSTSEEFRGDHEMGVHKMSKNGDDPMEDSTVRCFPCRVDLNSIRMVFAEIVGTFILMFCVSGIIASTQLMRGEVGLSEYAATAGLTIIVVIFSIGHISGAHVNPSVTIAFATFGQFPWSKVPFYISAQMVGSVLATYVGKSVYGIHSDLLITRPLHGLTSAFWVELIAAFFIMFLAASLLSEAHTVAHLSGFVIGIAIALAVLITGPVSGGSLNPARSFGPAIVSWKFDELWLYLVAPTVGALAGALLFRVLRLQRRPCSSPSLPSTSLLVK</sequence>
<comment type="caution">
    <text evidence="9">The sequence shown here is derived from an EMBL/GenBank/DDBJ whole genome shotgun (WGS) entry which is preliminary data.</text>
</comment>
<dbReference type="GO" id="GO:0016020">
    <property type="term" value="C:membrane"/>
    <property type="evidence" value="ECO:0007669"/>
    <property type="project" value="UniProtKB-SubCell"/>
</dbReference>
<dbReference type="AlphaFoldDB" id="A0A834Z067"/>
<dbReference type="PANTHER" id="PTHR45724:SF26">
    <property type="entry name" value="AQUAPORIN NIP7-1-RELATED"/>
    <property type="match status" value="1"/>
</dbReference>
<feature type="transmembrane region" description="Helical" evidence="8">
    <location>
        <begin position="142"/>
        <end position="161"/>
    </location>
</feature>
<feature type="compositionally biased region" description="Polar residues" evidence="7">
    <location>
        <begin position="16"/>
        <end position="25"/>
    </location>
</feature>
<dbReference type="Pfam" id="PF00230">
    <property type="entry name" value="MIP"/>
    <property type="match status" value="1"/>
</dbReference>
<name>A0A834Z067_TETSI</name>
<evidence type="ECO:0000313" key="9">
    <source>
        <dbReference type="EMBL" id="KAF8394447.1"/>
    </source>
</evidence>
<dbReference type="InterPro" id="IPR034294">
    <property type="entry name" value="Aquaporin_transptr"/>
</dbReference>
<organism evidence="9 10">
    <name type="scientific">Tetracentron sinense</name>
    <name type="common">Spur-leaf</name>
    <dbReference type="NCBI Taxonomy" id="13715"/>
    <lineage>
        <taxon>Eukaryota</taxon>
        <taxon>Viridiplantae</taxon>
        <taxon>Streptophyta</taxon>
        <taxon>Embryophyta</taxon>
        <taxon>Tracheophyta</taxon>
        <taxon>Spermatophyta</taxon>
        <taxon>Magnoliopsida</taxon>
        <taxon>Trochodendrales</taxon>
        <taxon>Trochodendraceae</taxon>
        <taxon>Tetracentron</taxon>
    </lineage>
</organism>
<dbReference type="PANTHER" id="PTHR45724">
    <property type="entry name" value="AQUAPORIN NIP2-1"/>
    <property type="match status" value="1"/>
</dbReference>
<proteinExistence type="inferred from homology"/>
<reference evidence="9 10" key="1">
    <citation type="submission" date="2020-04" db="EMBL/GenBank/DDBJ databases">
        <title>Plant Genome Project.</title>
        <authorList>
            <person name="Zhang R.-G."/>
        </authorList>
    </citation>
    <scope>NUCLEOTIDE SEQUENCE [LARGE SCALE GENOMIC DNA]</scope>
    <source>
        <strain evidence="9">YNK0</strain>
        <tissue evidence="9">Leaf</tissue>
    </source>
</reference>
<evidence type="ECO:0000256" key="3">
    <source>
        <dbReference type="ARBA" id="ARBA00022692"/>
    </source>
</evidence>
<dbReference type="InterPro" id="IPR000425">
    <property type="entry name" value="MIP"/>
</dbReference>
<dbReference type="InterPro" id="IPR022357">
    <property type="entry name" value="MIP_CS"/>
</dbReference>
<dbReference type="OMA" id="GAGVECQ"/>
<feature type="transmembrane region" description="Helical" evidence="8">
    <location>
        <begin position="67"/>
        <end position="88"/>
    </location>
</feature>
<dbReference type="EMBL" id="JABCRI010000014">
    <property type="protein sequence ID" value="KAF8394447.1"/>
    <property type="molecule type" value="Genomic_DNA"/>
</dbReference>
<evidence type="ECO:0000256" key="7">
    <source>
        <dbReference type="SAM" id="MobiDB-lite"/>
    </source>
</evidence>
<evidence type="ECO:0000256" key="2">
    <source>
        <dbReference type="ARBA" id="ARBA00022448"/>
    </source>
</evidence>
<comment type="similarity">
    <text evidence="6">Belongs to the MIP/aquaporin (TC 1.A.8) family.</text>
</comment>
<keyword evidence="10" id="KW-1185">Reference proteome</keyword>
<evidence type="ECO:0000256" key="6">
    <source>
        <dbReference type="RuleBase" id="RU000477"/>
    </source>
</evidence>
<feature type="transmembrane region" description="Helical" evidence="8">
    <location>
        <begin position="100"/>
        <end position="121"/>
    </location>
</feature>
<feature type="region of interest" description="Disordered" evidence="7">
    <location>
        <begin position="1"/>
        <end position="32"/>
    </location>
</feature>
<protein>
    <recommendedName>
        <fullName evidence="11">Aquaporin NIP7-1</fullName>
    </recommendedName>
</protein>
<dbReference type="InterPro" id="IPR023271">
    <property type="entry name" value="Aquaporin-like"/>
</dbReference>
<keyword evidence="5 8" id="KW-0472">Membrane</keyword>
<feature type="transmembrane region" description="Helical" evidence="8">
    <location>
        <begin position="213"/>
        <end position="232"/>
    </location>
</feature>
<feature type="transmembrane region" description="Helical" evidence="8">
    <location>
        <begin position="181"/>
        <end position="201"/>
    </location>
</feature>
<dbReference type="SUPFAM" id="SSF81338">
    <property type="entry name" value="Aquaporin-like"/>
    <property type="match status" value="1"/>
</dbReference>
<comment type="subcellular location">
    <subcellularLocation>
        <location evidence="1">Membrane</location>
        <topology evidence="1">Multi-pass membrane protein</topology>
    </subcellularLocation>
</comment>